<dbReference type="RefSeq" id="WP_184079259.1">
    <property type="nucleotide sequence ID" value="NZ_JACIJP010000002.1"/>
</dbReference>
<evidence type="ECO:0000313" key="2">
    <source>
        <dbReference type="Proteomes" id="UP000552700"/>
    </source>
</evidence>
<gene>
    <name evidence="1" type="ORF">FHS92_001532</name>
</gene>
<dbReference type="AlphaFoldDB" id="A0A841IYR4"/>
<protein>
    <recommendedName>
        <fullName evidence="3">Flagellar protein FliT</fullName>
    </recommendedName>
</protein>
<comment type="caution">
    <text evidence="1">The sequence shown here is derived from an EMBL/GenBank/DDBJ whole genome shotgun (WGS) entry which is preliminary data.</text>
</comment>
<dbReference type="EMBL" id="JACIJP010000002">
    <property type="protein sequence ID" value="MBB6123803.1"/>
    <property type="molecule type" value="Genomic_DNA"/>
</dbReference>
<reference evidence="1 2" key="1">
    <citation type="submission" date="2020-08" db="EMBL/GenBank/DDBJ databases">
        <title>Genomic Encyclopedia of Type Strains, Phase IV (KMG-IV): sequencing the most valuable type-strain genomes for metagenomic binning, comparative biology and taxonomic classification.</title>
        <authorList>
            <person name="Goeker M."/>
        </authorList>
    </citation>
    <scope>NUCLEOTIDE SEQUENCE [LARGE SCALE GENOMIC DNA]</scope>
    <source>
        <strain evidence="1 2">DSM 102255</strain>
    </source>
</reference>
<evidence type="ECO:0008006" key="3">
    <source>
        <dbReference type="Google" id="ProtNLM"/>
    </source>
</evidence>
<accession>A0A841IYR4</accession>
<dbReference type="Proteomes" id="UP000552700">
    <property type="component" value="Unassembled WGS sequence"/>
</dbReference>
<keyword evidence="2" id="KW-1185">Reference proteome</keyword>
<name>A0A841IYR4_9SPHN</name>
<proteinExistence type="predicted"/>
<sequence length="102" mass="10971">MPTGSAAIDSLHRAFGTLRSALDANDPAAILAASSEVRAITSDIRAQGAWRQDPALHEKIQSLLPMIDSARLRVNMASDHVRQRISLLADYGSDGAKLTYGR</sequence>
<evidence type="ECO:0000313" key="1">
    <source>
        <dbReference type="EMBL" id="MBB6123803.1"/>
    </source>
</evidence>
<organism evidence="1 2">
    <name type="scientific">Sphingobium subterraneum</name>
    <dbReference type="NCBI Taxonomy" id="627688"/>
    <lineage>
        <taxon>Bacteria</taxon>
        <taxon>Pseudomonadati</taxon>
        <taxon>Pseudomonadota</taxon>
        <taxon>Alphaproteobacteria</taxon>
        <taxon>Sphingomonadales</taxon>
        <taxon>Sphingomonadaceae</taxon>
        <taxon>Sphingobium</taxon>
    </lineage>
</organism>